<dbReference type="Proteomes" id="UP000437068">
    <property type="component" value="Unassembled WGS sequence"/>
</dbReference>
<protein>
    <recommendedName>
        <fullName evidence="4">Ubiquitin-like protease family profile domain-containing protein</fullName>
    </recommendedName>
</protein>
<reference evidence="2 3" key="1">
    <citation type="submission" date="2018-08" db="EMBL/GenBank/DDBJ databases">
        <title>Genomic investigation of the strawberry pathogen Phytophthora fragariae indicates pathogenicity is determined by transcriptional variation in three key races.</title>
        <authorList>
            <person name="Adams T.M."/>
            <person name="Armitage A.D."/>
            <person name="Sobczyk M.K."/>
            <person name="Bates H.J."/>
            <person name="Dunwell J.M."/>
            <person name="Nellist C.F."/>
            <person name="Harrison R.J."/>
        </authorList>
    </citation>
    <scope>NUCLEOTIDE SEQUENCE [LARGE SCALE GENOMIC DNA]</scope>
    <source>
        <strain evidence="2 3">A4</strain>
    </source>
</reference>
<feature type="region of interest" description="Disordered" evidence="1">
    <location>
        <begin position="58"/>
        <end position="84"/>
    </location>
</feature>
<evidence type="ECO:0008006" key="4">
    <source>
        <dbReference type="Google" id="ProtNLM"/>
    </source>
</evidence>
<accession>A0A6A4B2F9</accession>
<feature type="compositionally biased region" description="Polar residues" evidence="1">
    <location>
        <begin position="60"/>
        <end position="72"/>
    </location>
</feature>
<comment type="caution">
    <text evidence="2">The sequence shown here is derived from an EMBL/GenBank/DDBJ whole genome shotgun (WGS) entry which is preliminary data.</text>
</comment>
<dbReference type="AlphaFoldDB" id="A0A6A4B2F9"/>
<name>A0A6A4B2F9_9STRA</name>
<sequence length="389" mass="43104">MRRRERANVVVLSSEEKYCYAKAAFEPVMEHLAGLPRPAFYAALRSWKQIVLRGMEEVGASSSDATSTPDESSGSDKADSLDDNWEIDTASDIAPADLIDSMNMIRELEETEHDLSFAAAELNCVPTQKDVPLVENMVVGAEASDVLATNAGSDAVKNNADTTPQTLTQSWGRIRDEDSAVASPPNAKGFVAKTEKKALLTKAAVRTNVGKNATKDVRKHGLIEVLKLPQPKPRRNQRKKLTQSRVKTNTATQKWSVLTLPDKQIPELDRVLEWARNTADKDHVSEILTSYLVLMTDDFWNARTARCQHVQAQPGDFDYNFVVPNRLVIKLDAVLRAETRKRSPSTYFASVVSAVEAGHTPDEVVAFFSAETPKFSRFVSSLMLLTVLR</sequence>
<evidence type="ECO:0000313" key="3">
    <source>
        <dbReference type="Proteomes" id="UP000437068"/>
    </source>
</evidence>
<proteinExistence type="predicted"/>
<evidence type="ECO:0000313" key="2">
    <source>
        <dbReference type="EMBL" id="KAE9266895.1"/>
    </source>
</evidence>
<organism evidence="2 3">
    <name type="scientific">Phytophthora fragariae</name>
    <dbReference type="NCBI Taxonomy" id="53985"/>
    <lineage>
        <taxon>Eukaryota</taxon>
        <taxon>Sar</taxon>
        <taxon>Stramenopiles</taxon>
        <taxon>Oomycota</taxon>
        <taxon>Peronosporomycetes</taxon>
        <taxon>Peronosporales</taxon>
        <taxon>Peronosporaceae</taxon>
        <taxon>Phytophthora</taxon>
    </lineage>
</organism>
<evidence type="ECO:0000256" key="1">
    <source>
        <dbReference type="SAM" id="MobiDB-lite"/>
    </source>
</evidence>
<gene>
    <name evidence="2" type="ORF">PF001_g30295</name>
</gene>
<dbReference type="EMBL" id="QXGE01005667">
    <property type="protein sequence ID" value="KAE9266895.1"/>
    <property type="molecule type" value="Genomic_DNA"/>
</dbReference>